<organism evidence="2 3">
    <name type="scientific">Glycocaulis alkaliphilus</name>
    <dbReference type="NCBI Taxonomy" id="1434191"/>
    <lineage>
        <taxon>Bacteria</taxon>
        <taxon>Pseudomonadati</taxon>
        <taxon>Pseudomonadota</taxon>
        <taxon>Alphaproteobacteria</taxon>
        <taxon>Maricaulales</taxon>
        <taxon>Maricaulaceae</taxon>
        <taxon>Glycocaulis</taxon>
    </lineage>
</organism>
<keyword evidence="3" id="KW-1185">Reference proteome</keyword>
<dbReference type="EMBL" id="CP018911">
    <property type="protein sequence ID" value="AZU04805.1"/>
    <property type="molecule type" value="Genomic_DNA"/>
</dbReference>
<dbReference type="Proteomes" id="UP000286954">
    <property type="component" value="Chromosome"/>
</dbReference>
<proteinExistence type="predicted"/>
<evidence type="ECO:0000313" key="3">
    <source>
        <dbReference type="Proteomes" id="UP000286954"/>
    </source>
</evidence>
<evidence type="ECO:0000256" key="1">
    <source>
        <dbReference type="SAM" id="Phobius"/>
    </source>
</evidence>
<feature type="transmembrane region" description="Helical" evidence="1">
    <location>
        <begin position="49"/>
        <end position="72"/>
    </location>
</feature>
<sequence length="103" mass="10793">MIAVATQAPGSGIWPVLAALLAVAGIACGTYEFVVLIRSLDELQQRIHMTALAVGCGGAVMIVSSLAVASALLQWGPFQPAFTVVIAVAAYYVSLFAISRRYH</sequence>
<keyword evidence="1" id="KW-0472">Membrane</keyword>
<feature type="transmembrane region" description="Helical" evidence="1">
    <location>
        <begin position="12"/>
        <end position="37"/>
    </location>
</feature>
<protein>
    <submittedName>
        <fullName evidence="2">Uncharacterized protein</fullName>
    </submittedName>
</protein>
<reference evidence="2 3" key="1">
    <citation type="submission" date="2016-12" db="EMBL/GenBank/DDBJ databases">
        <title>The genome of dimorphic prosthecate Glycocaulis alkaliphilus 6b-8t, isolated from crude oil dictates its adaptability in petroleum environments.</title>
        <authorList>
            <person name="Wu X.-L."/>
            <person name="Geng S."/>
        </authorList>
    </citation>
    <scope>NUCLEOTIDE SEQUENCE [LARGE SCALE GENOMIC DNA]</scope>
    <source>
        <strain evidence="2 3">6B-8</strain>
    </source>
</reference>
<dbReference type="AlphaFoldDB" id="A0A3T0EBE6"/>
<keyword evidence="1" id="KW-0812">Transmembrane</keyword>
<accession>A0A3T0EBE6</accession>
<gene>
    <name evidence="2" type="ORF">X907_2290</name>
</gene>
<dbReference type="KEGG" id="gak:X907_2290"/>
<evidence type="ECO:0000313" key="2">
    <source>
        <dbReference type="EMBL" id="AZU04805.1"/>
    </source>
</evidence>
<feature type="transmembrane region" description="Helical" evidence="1">
    <location>
        <begin position="78"/>
        <end position="98"/>
    </location>
</feature>
<keyword evidence="1" id="KW-1133">Transmembrane helix</keyword>
<name>A0A3T0EBE6_9PROT</name>